<evidence type="ECO:0000313" key="2">
    <source>
        <dbReference type="Proteomes" id="UP000237274"/>
    </source>
</evidence>
<protein>
    <submittedName>
        <fullName evidence="1">Uncharacterized protein</fullName>
    </submittedName>
</protein>
<gene>
    <name evidence="1" type="ORF">BV926_17355</name>
</gene>
<dbReference type="AlphaFoldDB" id="A0ABD6VLG9"/>
<sequence>MATAKCTKLQTGLTSEPITTVMDFLNRSRNNLPAGCNGEEISCNALALVDGIDGGCAIISEWISMRSDENRGLNTKETRWVADYLRAARELKEALTYFADSMDADSCQNIRHTK</sequence>
<dbReference type="EMBL" id="MTAO01000014">
    <property type="protein sequence ID" value="POE24747.1"/>
    <property type="molecule type" value="Genomic_DNA"/>
</dbReference>
<name>A0ABD6VLG9_9GAMM</name>
<reference evidence="1 2" key="1">
    <citation type="submission" date="2017-01" db="EMBL/GenBank/DDBJ databases">
        <title>Comparative Genomics of 38 Pectobacterium strains comprising three species revealed the characteristics of Pectobacterium carotovorum.</title>
        <authorList>
            <person name="Xie H."/>
            <person name="Ma Y."/>
            <person name="Li X."/>
        </authorList>
    </citation>
    <scope>NUCLEOTIDE SEQUENCE [LARGE SCALE GENOMIC DNA]</scope>
    <source>
        <strain evidence="1 2">Q142</strain>
    </source>
</reference>
<proteinExistence type="predicted"/>
<evidence type="ECO:0000313" key="1">
    <source>
        <dbReference type="EMBL" id="POE24747.1"/>
    </source>
</evidence>
<dbReference type="Proteomes" id="UP000237274">
    <property type="component" value="Unassembled WGS sequence"/>
</dbReference>
<comment type="caution">
    <text evidence="1">The sequence shown here is derived from an EMBL/GenBank/DDBJ whole genome shotgun (WGS) entry which is preliminary data.</text>
</comment>
<accession>A0ABD6VLG9</accession>
<dbReference type="RefSeq" id="WP_103162778.1">
    <property type="nucleotide sequence ID" value="NZ_MTAH01000015.1"/>
</dbReference>
<organism evidence="1 2">
    <name type="scientific">Pectobacterium odoriferum</name>
    <dbReference type="NCBI Taxonomy" id="78398"/>
    <lineage>
        <taxon>Bacteria</taxon>
        <taxon>Pseudomonadati</taxon>
        <taxon>Pseudomonadota</taxon>
        <taxon>Gammaproteobacteria</taxon>
        <taxon>Enterobacterales</taxon>
        <taxon>Pectobacteriaceae</taxon>
        <taxon>Pectobacterium</taxon>
    </lineage>
</organism>